<dbReference type="InterPro" id="IPR000182">
    <property type="entry name" value="GNAT_dom"/>
</dbReference>
<comment type="caution">
    <text evidence="2">The sequence shown here is derived from an EMBL/GenBank/DDBJ whole genome shotgun (WGS) entry which is preliminary data.</text>
</comment>
<dbReference type="SUPFAM" id="SSF55729">
    <property type="entry name" value="Acyl-CoA N-acyltransferases (Nat)"/>
    <property type="match status" value="1"/>
</dbReference>
<protein>
    <submittedName>
        <fullName evidence="2">GCN5 family acetyltransferase</fullName>
    </submittedName>
</protein>
<dbReference type="EMBL" id="JYJG01000443">
    <property type="protein sequence ID" value="KJK35276.1"/>
    <property type="molecule type" value="Genomic_DNA"/>
</dbReference>
<dbReference type="Proteomes" id="UP000033393">
    <property type="component" value="Unassembled WGS sequence"/>
</dbReference>
<dbReference type="Gene3D" id="3.40.630.30">
    <property type="match status" value="1"/>
</dbReference>
<organism evidence="2 3">
    <name type="scientific">Lentzea aerocolonigenes</name>
    <name type="common">Lechevalieria aerocolonigenes</name>
    <name type="synonym">Saccharothrix aerocolonigenes</name>
    <dbReference type="NCBI Taxonomy" id="68170"/>
    <lineage>
        <taxon>Bacteria</taxon>
        <taxon>Bacillati</taxon>
        <taxon>Actinomycetota</taxon>
        <taxon>Actinomycetes</taxon>
        <taxon>Pseudonocardiales</taxon>
        <taxon>Pseudonocardiaceae</taxon>
        <taxon>Lentzea</taxon>
    </lineage>
</organism>
<evidence type="ECO:0000313" key="2">
    <source>
        <dbReference type="EMBL" id="KJK35276.1"/>
    </source>
</evidence>
<dbReference type="InterPro" id="IPR016181">
    <property type="entry name" value="Acyl_CoA_acyltransferase"/>
</dbReference>
<dbReference type="AlphaFoldDB" id="A0A0F0GIS5"/>
<dbReference type="CDD" id="cd04301">
    <property type="entry name" value="NAT_SF"/>
    <property type="match status" value="1"/>
</dbReference>
<dbReference type="RefSeq" id="WP_045317587.1">
    <property type="nucleotide sequence ID" value="NZ_JYJG01000443.1"/>
</dbReference>
<dbReference type="GO" id="GO:0016747">
    <property type="term" value="F:acyltransferase activity, transferring groups other than amino-acyl groups"/>
    <property type="evidence" value="ECO:0007669"/>
    <property type="project" value="InterPro"/>
</dbReference>
<evidence type="ECO:0000259" key="1">
    <source>
        <dbReference type="PROSITE" id="PS51186"/>
    </source>
</evidence>
<sequence>MESVQVRLMREDDLAGAERASAVTFHEGDRLTRRVNEPEPQPRSETASAQWIERMRYLLTTDPGGCWVATDGEEVVGFAISQNRERFWYLATYGVLPDRQGGGIGRRLMDAVLAHADGRQGMFSSTVHPGATRRYRLAGFTLYPQLRMVGEVDRSTLPSITGLRDGDAADFGWMDELDRSLRGAGHGPDHGYLVKNMRLVVARRRDRSAHGYVYVDSRGRAALLAASSEDIAQDLLWEALASAQGDTLVNCITTANHWAVDVGLAAKLDIGQEGYLAVRGMGEPAPYLASGHFL</sequence>
<dbReference type="PATRIC" id="fig|68170.10.peg.1701"/>
<feature type="domain" description="N-acetyltransferase" evidence="1">
    <location>
        <begin position="4"/>
        <end position="158"/>
    </location>
</feature>
<evidence type="ECO:0000313" key="3">
    <source>
        <dbReference type="Proteomes" id="UP000033393"/>
    </source>
</evidence>
<keyword evidence="2" id="KW-0808">Transferase</keyword>
<reference evidence="2 3" key="1">
    <citation type="submission" date="2015-02" db="EMBL/GenBank/DDBJ databases">
        <authorList>
            <person name="Ju K.-S."/>
            <person name="Doroghazi J.R."/>
            <person name="Metcalf W."/>
        </authorList>
    </citation>
    <scope>NUCLEOTIDE SEQUENCE [LARGE SCALE GENOMIC DNA]</scope>
    <source>
        <strain evidence="2 3">NRRL B-16140</strain>
    </source>
</reference>
<keyword evidence="3" id="KW-1185">Reference proteome</keyword>
<proteinExistence type="predicted"/>
<name>A0A0F0GIS5_LENAE</name>
<accession>A0A0F0GIS5</accession>
<dbReference type="PROSITE" id="PS51186">
    <property type="entry name" value="GNAT"/>
    <property type="match status" value="1"/>
</dbReference>
<dbReference type="Pfam" id="PF00583">
    <property type="entry name" value="Acetyltransf_1"/>
    <property type="match status" value="1"/>
</dbReference>
<gene>
    <name evidence="2" type="ORF">UK23_42960</name>
</gene>